<evidence type="ECO:0000313" key="2">
    <source>
        <dbReference type="EMBL" id="NLR76309.1"/>
    </source>
</evidence>
<reference evidence="2 3" key="1">
    <citation type="submission" date="2020-04" db="EMBL/GenBank/DDBJ databases">
        <title>Draft genome of Leeia sp. IMCC25680.</title>
        <authorList>
            <person name="Song J."/>
            <person name="Cho J.-C."/>
        </authorList>
    </citation>
    <scope>NUCLEOTIDE SEQUENCE [LARGE SCALE GENOMIC DNA]</scope>
    <source>
        <strain evidence="2 3">IMCC25680</strain>
    </source>
</reference>
<evidence type="ECO:0000313" key="3">
    <source>
        <dbReference type="Proteomes" id="UP000587991"/>
    </source>
</evidence>
<feature type="domain" description="GIY-YIG" evidence="1">
    <location>
        <begin position="48"/>
        <end position="126"/>
    </location>
</feature>
<sequence>MQPFSITLFATTGDPEGIRHVDKSNWSGYGVVFNRELFHQLKQEPGFSQAGVYILVGNAAEETIYIGEADPVGDRLKNHVSNKEGWVWGVYFFDRNHKIGKTEVQYLESALVTLAKKHGRAILLNKNSPTPPTMAPAAKATAQAFLADMLLILPMLGINAFTPPKQEDPLDQVQPVGAESDKFDTIVVPAREEGFKQRFLNENCWFAVRINAKHISKLKYIAAYQVAPVAAITHIAEVETIVPYNDTGKYMIRFKGPATAVSPIPRLENSEINMQSPRYALREKLAAALALDQIWK</sequence>
<dbReference type="Proteomes" id="UP000587991">
    <property type="component" value="Unassembled WGS sequence"/>
</dbReference>
<dbReference type="EMBL" id="JABAIM010000003">
    <property type="protein sequence ID" value="NLR76309.1"/>
    <property type="molecule type" value="Genomic_DNA"/>
</dbReference>
<accession>A0A847SGH1</accession>
<name>A0A847SGH1_9NEIS</name>
<proteinExistence type="predicted"/>
<dbReference type="CDD" id="cd10447">
    <property type="entry name" value="GIY-YIG_unchar_2"/>
    <property type="match status" value="1"/>
</dbReference>
<dbReference type="InterPro" id="IPR000305">
    <property type="entry name" value="GIY-YIG_endonuc"/>
</dbReference>
<evidence type="ECO:0000259" key="1">
    <source>
        <dbReference type="PROSITE" id="PS50164"/>
    </source>
</evidence>
<keyword evidence="3" id="KW-1185">Reference proteome</keyword>
<gene>
    <name evidence="2" type="ORF">HF682_14175</name>
</gene>
<dbReference type="AlphaFoldDB" id="A0A847SGH1"/>
<organism evidence="2 3">
    <name type="scientific">Leeia aquatica</name>
    <dbReference type="NCBI Taxonomy" id="2725557"/>
    <lineage>
        <taxon>Bacteria</taxon>
        <taxon>Pseudomonadati</taxon>
        <taxon>Pseudomonadota</taxon>
        <taxon>Betaproteobacteria</taxon>
        <taxon>Neisseriales</taxon>
        <taxon>Leeiaceae</taxon>
        <taxon>Leeia</taxon>
    </lineage>
</organism>
<comment type="caution">
    <text evidence="2">The sequence shown here is derived from an EMBL/GenBank/DDBJ whole genome shotgun (WGS) entry which is preliminary data.</text>
</comment>
<dbReference type="PROSITE" id="PS50164">
    <property type="entry name" value="GIY_YIG"/>
    <property type="match status" value="1"/>
</dbReference>
<dbReference type="RefSeq" id="WP_168877972.1">
    <property type="nucleotide sequence ID" value="NZ_JABAIM010000003.1"/>
</dbReference>
<protein>
    <submittedName>
        <fullName evidence="2">GIY-YIG nuclease family protein</fullName>
    </submittedName>
</protein>